<comment type="subcellular location">
    <subcellularLocation>
        <location evidence="1">Nucleus</location>
    </subcellularLocation>
</comment>
<dbReference type="InterPro" id="IPR036864">
    <property type="entry name" value="Zn2-C6_fun-type_DNA-bd_sf"/>
</dbReference>
<dbReference type="SMART" id="SM00906">
    <property type="entry name" value="Fungal_trans"/>
    <property type="match status" value="1"/>
</dbReference>
<evidence type="ECO:0000259" key="9">
    <source>
        <dbReference type="PROSITE" id="PS50048"/>
    </source>
</evidence>
<dbReference type="PANTHER" id="PTHR31313">
    <property type="entry name" value="TY1 ENHANCER ACTIVATOR"/>
    <property type="match status" value="1"/>
</dbReference>
<organism evidence="10 11">
    <name type="scientific">Penicillium daleae</name>
    <dbReference type="NCBI Taxonomy" id="63821"/>
    <lineage>
        <taxon>Eukaryota</taxon>
        <taxon>Fungi</taxon>
        <taxon>Dikarya</taxon>
        <taxon>Ascomycota</taxon>
        <taxon>Pezizomycotina</taxon>
        <taxon>Eurotiomycetes</taxon>
        <taxon>Eurotiomycetidae</taxon>
        <taxon>Eurotiales</taxon>
        <taxon>Aspergillaceae</taxon>
        <taxon>Penicillium</taxon>
    </lineage>
</organism>
<keyword evidence="5" id="KW-0238">DNA-binding</keyword>
<dbReference type="InterPro" id="IPR007219">
    <property type="entry name" value="XnlR_reg_dom"/>
</dbReference>
<dbReference type="InterPro" id="IPR001138">
    <property type="entry name" value="Zn2Cys6_DnaBD"/>
</dbReference>
<evidence type="ECO:0000313" key="10">
    <source>
        <dbReference type="EMBL" id="KAJ5461169.1"/>
    </source>
</evidence>
<dbReference type="GO" id="GO:0005634">
    <property type="term" value="C:nucleus"/>
    <property type="evidence" value="ECO:0007669"/>
    <property type="project" value="UniProtKB-SubCell"/>
</dbReference>
<keyword evidence="11" id="KW-1185">Reference proteome</keyword>
<evidence type="ECO:0000256" key="7">
    <source>
        <dbReference type="ARBA" id="ARBA00023242"/>
    </source>
</evidence>
<dbReference type="GeneID" id="81596347"/>
<evidence type="ECO:0000313" key="11">
    <source>
        <dbReference type="Proteomes" id="UP001213681"/>
    </source>
</evidence>
<dbReference type="PROSITE" id="PS50048">
    <property type="entry name" value="ZN2_CY6_FUNGAL_2"/>
    <property type="match status" value="1"/>
</dbReference>
<dbReference type="CDD" id="cd00067">
    <property type="entry name" value="GAL4"/>
    <property type="match status" value="1"/>
</dbReference>
<dbReference type="Gene3D" id="4.10.240.10">
    <property type="entry name" value="Zn(2)-C6 fungal-type DNA-binding domain"/>
    <property type="match status" value="1"/>
</dbReference>
<dbReference type="PROSITE" id="PS00463">
    <property type="entry name" value="ZN2_CY6_FUNGAL_1"/>
    <property type="match status" value="1"/>
</dbReference>
<sequence length="838" mass="94085">MRPIRLPVKRKHATMACVSCRESKVKCDGMEPACSTCVNRNRECRYLAIDKRKLPLRVAIELLTNRVDQLCQFITENGLQPPQLPLEKDQALKKILESLGLNDETKSMPSLPNEPEANKGSKMPGDSDRCLPDVSQNLVAATTSGSVDSSTDTFPEGGLEADVHTVSNTLSPTQNMPFNFLFSEDAQNIVQDSPKSILSSLDLDLGFMTCINPTAIGAQHLFGWSQGASGIEQEEFVNFPDPIAHDDDETLVEETGSTGDIESLIDEISDRVGTLRIGPGGKTHFCGPTSTFNLTGVLESEEPESRPINELYPLEYHDRSGSDPDIPSALEEHLINLYFCWQDPFCHVVDRTMYAEAKRKWQEMEDTPFYSEALRYAMCAIGSAFESRFHPALVTFPKSLIDFLGARVKSLLELELDNPCVATVQALVILSHHEIGNGKDTRGWLFSGMAIRLAFDLALHIDMSEYVSRRDITSADAELRRTVFWAAYTVDHQLGFHLGRPSRTSMEDVTVRKPQGQVGQSGKYRWAPYEMQNSANSTAGLLDCTEAVSQQMVSLCELMAPCGYILYGTSRISKPVLQELNAKIVAELSRWKANLPPFLQINLDDYTSPYLPHVLLLHMQYHQNIIYAHRPWMSKNGLQPDPPKGPGYLHAREMCISSAIAISKILVLYETRYTLRRINVKAVSITSSAILLLLFAAVTKYPTHSQGDIKMYLSSCFRALDEFALSWQSARRAKDLLVNLQRQWELRTRFRKDISNPERSTYLPRKRSRGLSTIYRVTPIGREAFTRRGCEPQLDFNVESESGWMPMDDARSVIDNCNKDPFEIVSDSGFDAPQIPRT</sequence>
<evidence type="ECO:0000256" key="6">
    <source>
        <dbReference type="ARBA" id="ARBA00023163"/>
    </source>
</evidence>
<gene>
    <name evidence="10" type="ORF">N7458_002721</name>
</gene>
<dbReference type="PANTHER" id="PTHR31313:SF77">
    <property type="entry name" value="ZN(II)2CYS6 TRANSCRIPTION FACTOR (EUROFUNG)"/>
    <property type="match status" value="1"/>
</dbReference>
<dbReference type="GO" id="GO:0000981">
    <property type="term" value="F:DNA-binding transcription factor activity, RNA polymerase II-specific"/>
    <property type="evidence" value="ECO:0007669"/>
    <property type="project" value="InterPro"/>
</dbReference>
<feature type="domain" description="Zn(2)-C6 fungal-type" evidence="9">
    <location>
        <begin position="16"/>
        <end position="46"/>
    </location>
</feature>
<dbReference type="AlphaFoldDB" id="A0AAD6G661"/>
<evidence type="ECO:0000256" key="8">
    <source>
        <dbReference type="SAM" id="MobiDB-lite"/>
    </source>
</evidence>
<dbReference type="CDD" id="cd12148">
    <property type="entry name" value="fungal_TF_MHR"/>
    <property type="match status" value="1"/>
</dbReference>
<dbReference type="SMART" id="SM00066">
    <property type="entry name" value="GAL4"/>
    <property type="match status" value="1"/>
</dbReference>
<evidence type="ECO:0000256" key="4">
    <source>
        <dbReference type="ARBA" id="ARBA00023015"/>
    </source>
</evidence>
<keyword evidence="3" id="KW-0862">Zinc</keyword>
<dbReference type="GO" id="GO:0008270">
    <property type="term" value="F:zinc ion binding"/>
    <property type="evidence" value="ECO:0007669"/>
    <property type="project" value="InterPro"/>
</dbReference>
<evidence type="ECO:0000256" key="1">
    <source>
        <dbReference type="ARBA" id="ARBA00004123"/>
    </source>
</evidence>
<evidence type="ECO:0000256" key="3">
    <source>
        <dbReference type="ARBA" id="ARBA00022833"/>
    </source>
</evidence>
<keyword evidence="4" id="KW-0805">Transcription regulation</keyword>
<dbReference type="Pfam" id="PF04082">
    <property type="entry name" value="Fungal_trans"/>
    <property type="match status" value="1"/>
</dbReference>
<dbReference type="GO" id="GO:0006351">
    <property type="term" value="P:DNA-templated transcription"/>
    <property type="evidence" value="ECO:0007669"/>
    <property type="project" value="InterPro"/>
</dbReference>
<reference evidence="10" key="1">
    <citation type="submission" date="2022-12" db="EMBL/GenBank/DDBJ databases">
        <authorList>
            <person name="Petersen C."/>
        </authorList>
    </citation>
    <scope>NUCLEOTIDE SEQUENCE</scope>
    <source>
        <strain evidence="10">IBT 16125</strain>
    </source>
</reference>
<comment type="caution">
    <text evidence="10">The sequence shown here is derived from an EMBL/GenBank/DDBJ whole genome shotgun (WGS) entry which is preliminary data.</text>
</comment>
<dbReference type="Proteomes" id="UP001213681">
    <property type="component" value="Unassembled WGS sequence"/>
</dbReference>
<dbReference type="InterPro" id="IPR051615">
    <property type="entry name" value="Transcr_Regulatory_Elem"/>
</dbReference>
<dbReference type="Pfam" id="PF00172">
    <property type="entry name" value="Zn_clus"/>
    <property type="match status" value="1"/>
</dbReference>
<reference evidence="10" key="2">
    <citation type="journal article" date="2023" name="IMA Fungus">
        <title>Comparative genomic study of the Penicillium genus elucidates a diverse pangenome and 15 lateral gene transfer events.</title>
        <authorList>
            <person name="Petersen C."/>
            <person name="Sorensen T."/>
            <person name="Nielsen M.R."/>
            <person name="Sondergaard T.E."/>
            <person name="Sorensen J.L."/>
            <person name="Fitzpatrick D.A."/>
            <person name="Frisvad J.C."/>
            <person name="Nielsen K.L."/>
        </authorList>
    </citation>
    <scope>NUCLEOTIDE SEQUENCE</scope>
    <source>
        <strain evidence="10">IBT 16125</strain>
    </source>
</reference>
<proteinExistence type="predicted"/>
<protein>
    <recommendedName>
        <fullName evidence="9">Zn(2)-C6 fungal-type domain-containing protein</fullName>
    </recommendedName>
</protein>
<accession>A0AAD6G661</accession>
<dbReference type="SUPFAM" id="SSF57701">
    <property type="entry name" value="Zn2/Cys6 DNA-binding domain"/>
    <property type="match status" value="1"/>
</dbReference>
<evidence type="ECO:0000256" key="2">
    <source>
        <dbReference type="ARBA" id="ARBA00022723"/>
    </source>
</evidence>
<dbReference type="EMBL" id="JAPVEA010000002">
    <property type="protein sequence ID" value="KAJ5461169.1"/>
    <property type="molecule type" value="Genomic_DNA"/>
</dbReference>
<feature type="region of interest" description="Disordered" evidence="8">
    <location>
        <begin position="103"/>
        <end position="127"/>
    </location>
</feature>
<keyword evidence="2" id="KW-0479">Metal-binding</keyword>
<evidence type="ECO:0000256" key="5">
    <source>
        <dbReference type="ARBA" id="ARBA00023125"/>
    </source>
</evidence>
<keyword evidence="7" id="KW-0539">Nucleus</keyword>
<name>A0AAD6G661_9EURO</name>
<keyword evidence="6" id="KW-0804">Transcription</keyword>
<dbReference type="GO" id="GO:0003677">
    <property type="term" value="F:DNA binding"/>
    <property type="evidence" value="ECO:0007669"/>
    <property type="project" value="UniProtKB-KW"/>
</dbReference>
<dbReference type="RefSeq" id="XP_056770211.1">
    <property type="nucleotide sequence ID" value="XM_056906104.1"/>
</dbReference>